<dbReference type="SMART" id="SM00913">
    <property type="entry name" value="IBN_N"/>
    <property type="match status" value="1"/>
</dbReference>
<evidence type="ECO:0000256" key="4">
    <source>
        <dbReference type="ARBA" id="ARBA00022737"/>
    </source>
</evidence>
<keyword evidence="2" id="KW-0813">Transport</keyword>
<reference evidence="7" key="1">
    <citation type="submission" date="2021-01" db="EMBL/GenBank/DDBJ databases">
        <authorList>
            <person name="Corre E."/>
            <person name="Pelletier E."/>
            <person name="Niang G."/>
            <person name="Scheremetjew M."/>
            <person name="Finn R."/>
            <person name="Kale V."/>
            <person name="Holt S."/>
            <person name="Cochrane G."/>
            <person name="Meng A."/>
            <person name="Brown T."/>
            <person name="Cohen L."/>
        </authorList>
    </citation>
    <scope>NUCLEOTIDE SEQUENCE</scope>
    <source>
        <strain evidence="7">CCMP1510</strain>
    </source>
</reference>
<dbReference type="InterPro" id="IPR040122">
    <property type="entry name" value="Importin_beta"/>
</dbReference>
<dbReference type="GO" id="GO:0006606">
    <property type="term" value="P:protein import into nucleus"/>
    <property type="evidence" value="ECO:0007669"/>
    <property type="project" value="InterPro"/>
</dbReference>
<dbReference type="Gene3D" id="1.25.10.10">
    <property type="entry name" value="Leucine-rich Repeat Variant"/>
    <property type="match status" value="2"/>
</dbReference>
<dbReference type="InterPro" id="IPR011989">
    <property type="entry name" value="ARM-like"/>
</dbReference>
<name>A0A7S3JRZ7_9STRA</name>
<evidence type="ECO:0000256" key="3">
    <source>
        <dbReference type="ARBA" id="ARBA00022490"/>
    </source>
</evidence>
<dbReference type="PROSITE" id="PS50166">
    <property type="entry name" value="IMPORTIN_B_NT"/>
    <property type="match status" value="1"/>
</dbReference>
<accession>A0A7S3JRZ7</accession>
<feature type="domain" description="Importin N-terminal" evidence="6">
    <location>
        <begin position="22"/>
        <end position="69"/>
    </location>
</feature>
<proteinExistence type="predicted"/>
<evidence type="ECO:0000313" key="7">
    <source>
        <dbReference type="EMBL" id="CAE0363042.1"/>
    </source>
</evidence>
<keyword evidence="3" id="KW-0963">Cytoplasm</keyword>
<evidence type="ECO:0000256" key="5">
    <source>
        <dbReference type="ARBA" id="ARBA00022927"/>
    </source>
</evidence>
<dbReference type="EMBL" id="HBIJ01005358">
    <property type="protein sequence ID" value="CAE0363042.1"/>
    <property type="molecule type" value="Transcribed_RNA"/>
</dbReference>
<keyword evidence="4" id="KW-0677">Repeat</keyword>
<dbReference type="AlphaFoldDB" id="A0A7S3JRZ7"/>
<sequence length="999" mass="108411">MDALIRCLELLSQPQHTEHESARRQLELWEQSSSAELSVALAQILASKGQNTALRQLAAITLKNMIKRRDLNRESIFNCREYVLCALIDESSMVRAGAASALEALASVDETWFSQLSLTLRHLLLKVEHDASVDGALRALETLSQEKVKSSLSCVDALTQLVHTHRDGGVRARALRCARAFGWLQNGNNIFNTLGAIAARDNESMVQVEILISLQELLLSGQPDSQDQLSAVAQYTLQLLLCQNSNVALQAAEFWLRLASLRADIGNHRSYYRHYSSSFANAVRTVINSVVPQLASALLKAIVYPSEDHAEVKDFLLSDLVSIPDPPADVAPHFFGSSKDEENTEEDECDEDGLVLTAQYPDHTSRSTWNLRQCAASALEELSSGPLTNQAQQSLVYLVLSALENTESEWQREATLITLGTIAAAIPAGTETLRVQAHGIITVLTARLCDPEPQVREAAAWAAARCFVNIPTEFLSAPATNLALLLTNEQCKAVLEQAALAAAALAQCVDAVAPISLLAQALATATQRAISTRVRLALLEAVASLAALFQTQPVPAHFDLLMAVDACWQPHDDTILIRRKLIHPHELLPLLKASKALSNRLPQSNQDDASYYYRNAGRAATIADIAVETLEHELLESVEDARAAAQLGANAFDLAADLVGVLPADGIAHVMVSQGNDALERALHVGALNDDAELARNSGTKCTVTTLRNPRKRRSNHRPNTRRHRLALASAASLFLGELASKINHSVLINGESSAAAELIIDSAPRILACLDTPLRLASVNLTLSPTTPTSPRKQQERDFAAASLTAHNACWTLGQLFAALPLLHIADEDQVSHFIHTALDRLCSVLQSNADGVPSNLSNHAALILGSACSSLGEHLVLPHLITCLDFWLPALVVAPNEEFDTVNLVKSFRAVCAIAKKNIDLFRPSTSAALLAALASWRHCHPPTPPAELGLELKRLLRELEARGRLELAPRVISSTTPSSLQILKPGDFEYLRSLYS</sequence>
<dbReference type="Pfam" id="PF03810">
    <property type="entry name" value="IBN_N"/>
    <property type="match status" value="1"/>
</dbReference>
<protein>
    <recommendedName>
        <fullName evidence="6">Importin N-terminal domain-containing protein</fullName>
    </recommendedName>
</protein>
<dbReference type="InterPro" id="IPR001494">
    <property type="entry name" value="Importin-beta_N"/>
</dbReference>
<comment type="subcellular location">
    <subcellularLocation>
        <location evidence="1">Cytoplasm</location>
    </subcellularLocation>
</comment>
<evidence type="ECO:0000259" key="6">
    <source>
        <dbReference type="PROSITE" id="PS50166"/>
    </source>
</evidence>
<dbReference type="GO" id="GO:0005737">
    <property type="term" value="C:cytoplasm"/>
    <property type="evidence" value="ECO:0007669"/>
    <property type="project" value="UniProtKB-SubCell"/>
</dbReference>
<dbReference type="GO" id="GO:0031267">
    <property type="term" value="F:small GTPase binding"/>
    <property type="evidence" value="ECO:0007669"/>
    <property type="project" value="InterPro"/>
</dbReference>
<evidence type="ECO:0000256" key="2">
    <source>
        <dbReference type="ARBA" id="ARBA00022448"/>
    </source>
</evidence>
<gene>
    <name evidence="7" type="ORF">ALAG00032_LOCUS3783</name>
</gene>
<dbReference type="InterPro" id="IPR016024">
    <property type="entry name" value="ARM-type_fold"/>
</dbReference>
<dbReference type="SUPFAM" id="SSF48371">
    <property type="entry name" value="ARM repeat"/>
    <property type="match status" value="1"/>
</dbReference>
<evidence type="ECO:0000256" key="1">
    <source>
        <dbReference type="ARBA" id="ARBA00004496"/>
    </source>
</evidence>
<dbReference type="PANTHER" id="PTHR10527">
    <property type="entry name" value="IMPORTIN BETA"/>
    <property type="match status" value="1"/>
</dbReference>
<organism evidence="7">
    <name type="scientific">Aureoumbra lagunensis</name>
    <dbReference type="NCBI Taxonomy" id="44058"/>
    <lineage>
        <taxon>Eukaryota</taxon>
        <taxon>Sar</taxon>
        <taxon>Stramenopiles</taxon>
        <taxon>Ochrophyta</taxon>
        <taxon>Pelagophyceae</taxon>
        <taxon>Pelagomonadales</taxon>
        <taxon>Aureoumbra</taxon>
    </lineage>
</organism>
<keyword evidence="5" id="KW-0653">Protein transport</keyword>